<proteinExistence type="predicted"/>
<dbReference type="Proteomes" id="UP000016496">
    <property type="component" value="Unassembled WGS sequence"/>
</dbReference>
<dbReference type="AlphaFoldDB" id="U2C6X3"/>
<sequence>MKKWRYFPSVNEKKHHRSQLSDVFFCLLTEKLLQVGYCFRRKRNNFEA</sequence>
<gene>
    <name evidence="1" type="ORF">HMPREF1981_01035</name>
</gene>
<comment type="caution">
    <text evidence="1">The sequence shown here is derived from an EMBL/GenBank/DDBJ whole genome shotgun (WGS) entry which is preliminary data.</text>
</comment>
<evidence type="ECO:0000313" key="2">
    <source>
        <dbReference type="Proteomes" id="UP000016496"/>
    </source>
</evidence>
<evidence type="ECO:0000313" key="1">
    <source>
        <dbReference type="EMBL" id="ERI86214.1"/>
    </source>
</evidence>
<dbReference type="HOGENOM" id="CLU_3149645_0_0_10"/>
<organism evidence="1 2">
    <name type="scientific">Bacteroides pyogenes F0041</name>
    <dbReference type="NCBI Taxonomy" id="1321819"/>
    <lineage>
        <taxon>Bacteria</taxon>
        <taxon>Pseudomonadati</taxon>
        <taxon>Bacteroidota</taxon>
        <taxon>Bacteroidia</taxon>
        <taxon>Bacteroidales</taxon>
        <taxon>Bacteroidaceae</taxon>
        <taxon>Bacteroides</taxon>
    </lineage>
</organism>
<name>U2C6X3_9BACE</name>
<dbReference type="EMBL" id="AWSV01000057">
    <property type="protein sequence ID" value="ERI86214.1"/>
    <property type="molecule type" value="Genomic_DNA"/>
</dbReference>
<reference evidence="1 2" key="1">
    <citation type="submission" date="2013-08" db="EMBL/GenBank/DDBJ databases">
        <authorList>
            <person name="Weinstock G."/>
            <person name="Sodergren E."/>
            <person name="Wylie T."/>
            <person name="Fulton L."/>
            <person name="Fulton R."/>
            <person name="Fronick C."/>
            <person name="O'Laughlin M."/>
            <person name="Godfrey J."/>
            <person name="Miner T."/>
            <person name="Herter B."/>
            <person name="Appelbaum E."/>
            <person name="Cordes M."/>
            <person name="Lek S."/>
            <person name="Wollam A."/>
            <person name="Pepin K.H."/>
            <person name="Palsikar V.B."/>
            <person name="Mitreva M."/>
            <person name="Wilson R.K."/>
        </authorList>
    </citation>
    <scope>NUCLEOTIDE SEQUENCE [LARGE SCALE GENOMIC DNA]</scope>
    <source>
        <strain evidence="1 2">F0041</strain>
    </source>
</reference>
<accession>U2C6X3</accession>
<protein>
    <submittedName>
        <fullName evidence="1">Uncharacterized protein</fullName>
    </submittedName>
</protein>
<dbReference type="PATRIC" id="fig|1321819.3.peg.958"/>